<proteinExistence type="predicted"/>
<reference evidence="1" key="1">
    <citation type="submission" date="2018-02" db="EMBL/GenBank/DDBJ databases">
        <title>Rhizophora mucronata_Transcriptome.</title>
        <authorList>
            <person name="Meera S.P."/>
            <person name="Sreeshan A."/>
            <person name="Augustine A."/>
        </authorList>
    </citation>
    <scope>NUCLEOTIDE SEQUENCE</scope>
    <source>
        <tissue evidence="1">Leaf</tissue>
    </source>
</reference>
<organism evidence="1">
    <name type="scientific">Rhizophora mucronata</name>
    <name type="common">Asiatic mangrove</name>
    <dbReference type="NCBI Taxonomy" id="61149"/>
    <lineage>
        <taxon>Eukaryota</taxon>
        <taxon>Viridiplantae</taxon>
        <taxon>Streptophyta</taxon>
        <taxon>Embryophyta</taxon>
        <taxon>Tracheophyta</taxon>
        <taxon>Spermatophyta</taxon>
        <taxon>Magnoliopsida</taxon>
        <taxon>eudicotyledons</taxon>
        <taxon>Gunneridae</taxon>
        <taxon>Pentapetalae</taxon>
        <taxon>rosids</taxon>
        <taxon>fabids</taxon>
        <taxon>Malpighiales</taxon>
        <taxon>Rhizophoraceae</taxon>
        <taxon>Rhizophora</taxon>
    </lineage>
</organism>
<accession>A0A2P2LRC1</accession>
<dbReference type="AlphaFoldDB" id="A0A2P2LRC1"/>
<sequence length="64" mass="7128">MRNQGAKRILLGPSILTVVEEKLILWKQVMNGLLICPSSSLDLDLLMVLIAGCTMDCIKMNLLR</sequence>
<dbReference type="EMBL" id="GGEC01040035">
    <property type="protein sequence ID" value="MBX20519.1"/>
    <property type="molecule type" value="Transcribed_RNA"/>
</dbReference>
<protein>
    <submittedName>
        <fullName evidence="1">Uncharacterized protein MANES_17G046400</fullName>
    </submittedName>
</protein>
<name>A0A2P2LRC1_RHIMU</name>
<evidence type="ECO:0000313" key="1">
    <source>
        <dbReference type="EMBL" id="MBX20519.1"/>
    </source>
</evidence>